<sequence>MMLAGLILFVLWYAMLRLSASQRRLPKEEPLRRRAFKATKRAPPTSLERQQVKAGELPVARTAGARPEVLARVPEALAPRSAAGKPTAASRSVEQPHRPWWRCACRRRPER</sequence>
<accession>A0ABN9XEK5</accession>
<feature type="chain" id="PRO_5045980687" evidence="2">
    <location>
        <begin position="22"/>
        <end position="111"/>
    </location>
</feature>
<feature type="signal peptide" evidence="2">
    <location>
        <begin position="1"/>
        <end position="21"/>
    </location>
</feature>
<name>A0ABN9XEK5_9DINO</name>
<organism evidence="3 4">
    <name type="scientific">Prorocentrum cordatum</name>
    <dbReference type="NCBI Taxonomy" id="2364126"/>
    <lineage>
        <taxon>Eukaryota</taxon>
        <taxon>Sar</taxon>
        <taxon>Alveolata</taxon>
        <taxon>Dinophyceae</taxon>
        <taxon>Prorocentrales</taxon>
        <taxon>Prorocentraceae</taxon>
        <taxon>Prorocentrum</taxon>
    </lineage>
</organism>
<feature type="region of interest" description="Disordered" evidence="1">
    <location>
        <begin position="36"/>
        <end position="59"/>
    </location>
</feature>
<proteinExistence type="predicted"/>
<keyword evidence="4" id="KW-1185">Reference proteome</keyword>
<gene>
    <name evidence="3" type="ORF">PCOR1329_LOCUS76052</name>
</gene>
<dbReference type="EMBL" id="CAUYUJ010020422">
    <property type="protein sequence ID" value="CAK0898066.1"/>
    <property type="molecule type" value="Genomic_DNA"/>
</dbReference>
<evidence type="ECO:0000313" key="4">
    <source>
        <dbReference type="Proteomes" id="UP001189429"/>
    </source>
</evidence>
<evidence type="ECO:0000313" key="3">
    <source>
        <dbReference type="EMBL" id="CAK0898066.1"/>
    </source>
</evidence>
<reference evidence="3" key="1">
    <citation type="submission" date="2023-10" db="EMBL/GenBank/DDBJ databases">
        <authorList>
            <person name="Chen Y."/>
            <person name="Shah S."/>
            <person name="Dougan E. K."/>
            <person name="Thang M."/>
            <person name="Chan C."/>
        </authorList>
    </citation>
    <scope>NUCLEOTIDE SEQUENCE [LARGE SCALE GENOMIC DNA]</scope>
</reference>
<feature type="region of interest" description="Disordered" evidence="1">
    <location>
        <begin position="76"/>
        <end position="95"/>
    </location>
</feature>
<evidence type="ECO:0000256" key="2">
    <source>
        <dbReference type="SAM" id="SignalP"/>
    </source>
</evidence>
<evidence type="ECO:0000256" key="1">
    <source>
        <dbReference type="SAM" id="MobiDB-lite"/>
    </source>
</evidence>
<protein>
    <submittedName>
        <fullName evidence="3">Uncharacterized protein</fullName>
    </submittedName>
</protein>
<dbReference type="Proteomes" id="UP001189429">
    <property type="component" value="Unassembled WGS sequence"/>
</dbReference>
<keyword evidence="2" id="KW-0732">Signal</keyword>
<comment type="caution">
    <text evidence="3">The sequence shown here is derived from an EMBL/GenBank/DDBJ whole genome shotgun (WGS) entry which is preliminary data.</text>
</comment>